<dbReference type="HOGENOM" id="CLU_2269482_0_0_5"/>
<keyword evidence="2" id="KW-1185">Reference proteome</keyword>
<comment type="caution">
    <text evidence="1">The sequence shown here is derived from an EMBL/GenBank/DDBJ whole genome shotgun (WGS) entry which is preliminary data.</text>
</comment>
<dbReference type="EMBL" id="AAMO01000005">
    <property type="protein sequence ID" value="EAQ02962.1"/>
    <property type="molecule type" value="Genomic_DNA"/>
</dbReference>
<accession>A3TXS8</accession>
<evidence type="ECO:0000313" key="2">
    <source>
        <dbReference type="Proteomes" id="UP000004318"/>
    </source>
</evidence>
<protein>
    <recommendedName>
        <fullName evidence="3">MCE family protein</fullName>
    </recommendedName>
</protein>
<feature type="non-terminal residue" evidence="1">
    <location>
        <position position="1"/>
    </location>
</feature>
<dbReference type="Proteomes" id="UP000004318">
    <property type="component" value="Unassembled WGS sequence"/>
</dbReference>
<proteinExistence type="predicted"/>
<name>A3TXS8_PSEBH</name>
<gene>
    <name evidence="1" type="ORF">OB2597_12498</name>
</gene>
<reference evidence="1 2" key="1">
    <citation type="journal article" date="2010" name="J. Bacteriol.">
        <title>Genome sequences of Oceanicola granulosus HTCC2516(T) and Oceanicola batsensis HTCC2597(TDelta).</title>
        <authorList>
            <person name="Thrash J.C."/>
            <person name="Cho J.C."/>
            <person name="Vergin K.L."/>
            <person name="Giovannoni S.J."/>
        </authorList>
    </citation>
    <scope>NUCLEOTIDE SEQUENCE [LARGE SCALE GENOMIC DNA]</scope>
    <source>
        <strain evidence="2">ATCC BAA-863 / DSM 15984 / KCTC 12145 / HTCC2597</strain>
    </source>
</reference>
<dbReference type="AlphaFoldDB" id="A3TXS8"/>
<evidence type="ECO:0000313" key="1">
    <source>
        <dbReference type="EMBL" id="EAQ02962.1"/>
    </source>
</evidence>
<dbReference type="eggNOG" id="COG1463">
    <property type="taxonomic scope" value="Bacteria"/>
</dbReference>
<sequence length="102" mass="10833">ELTAVLTELREGGVVANLNATFDSARDAADTLRDVAQQLPALLDRARSTIAQAGTTIQGYDAERGIGRDLATALREVERAAAAVNSLARALERNPNSLLFGR</sequence>
<evidence type="ECO:0008006" key="3">
    <source>
        <dbReference type="Google" id="ProtNLM"/>
    </source>
</evidence>
<organism evidence="1 2">
    <name type="scientific">Pseudooceanicola batsensis (strain ATCC BAA-863 / DSM 15984 / KCTC 12145 / HTCC2597)</name>
    <name type="common">Oceanicola batsensis</name>
    <dbReference type="NCBI Taxonomy" id="252305"/>
    <lineage>
        <taxon>Bacteria</taxon>
        <taxon>Pseudomonadati</taxon>
        <taxon>Pseudomonadota</taxon>
        <taxon>Alphaproteobacteria</taxon>
        <taxon>Rhodobacterales</taxon>
        <taxon>Paracoccaceae</taxon>
        <taxon>Pseudooceanicola</taxon>
    </lineage>
</organism>